<dbReference type="AlphaFoldDB" id="A0A2K9NU92"/>
<protein>
    <submittedName>
        <fullName evidence="1">Uncharacterized protein</fullName>
    </submittedName>
</protein>
<keyword evidence="2" id="KW-1185">Reference proteome</keyword>
<reference evidence="1 2" key="1">
    <citation type="submission" date="2018-01" db="EMBL/GenBank/DDBJ databases">
        <title>Complete genome sequence of Bacteriovorax stolpii DSM12778.</title>
        <authorList>
            <person name="Tang B."/>
            <person name="Chang J."/>
        </authorList>
    </citation>
    <scope>NUCLEOTIDE SEQUENCE [LARGE SCALE GENOMIC DNA]</scope>
    <source>
        <strain evidence="1 2">DSM 12778</strain>
    </source>
</reference>
<accession>A0A2K9NU92</accession>
<dbReference type="RefSeq" id="WP_102244348.1">
    <property type="nucleotide sequence ID" value="NZ_CP025704.1"/>
</dbReference>
<evidence type="ECO:0000313" key="1">
    <source>
        <dbReference type="EMBL" id="AUN99057.1"/>
    </source>
</evidence>
<sequence length="180" mass="20827">MNKSSNFKGKIFFSAENFATKKTLMSYYAEPLEMSFDQTIMSSFDFLNLNPDEKKQLSSRHRKMLNNYRHINPFALNVDAQEFVESIAKCKSDKIIIHAHDYGAYICLAALYSGKIPSDKKIEFHFESSPLALFPKTFLKNTPKTDHKIVFHVQEDSWLGPFSTLYSNDKIKCFYRPKAA</sequence>
<gene>
    <name evidence="1" type="ORF">C0V70_13280</name>
</gene>
<dbReference type="Proteomes" id="UP000235584">
    <property type="component" value="Chromosome"/>
</dbReference>
<proteinExistence type="predicted"/>
<name>A0A2K9NU92_BACTC</name>
<dbReference type="KEGG" id="bsto:C0V70_13280"/>
<dbReference type="EMBL" id="CP025704">
    <property type="protein sequence ID" value="AUN99057.1"/>
    <property type="molecule type" value="Genomic_DNA"/>
</dbReference>
<organism evidence="1 2">
    <name type="scientific">Bacteriovorax stolpii</name>
    <name type="common">Bdellovibrio stolpii</name>
    <dbReference type="NCBI Taxonomy" id="960"/>
    <lineage>
        <taxon>Bacteria</taxon>
        <taxon>Pseudomonadati</taxon>
        <taxon>Bdellovibrionota</taxon>
        <taxon>Bacteriovoracia</taxon>
        <taxon>Bacteriovoracales</taxon>
        <taxon>Bacteriovoracaceae</taxon>
        <taxon>Bacteriovorax</taxon>
    </lineage>
</organism>
<evidence type="ECO:0000313" key="2">
    <source>
        <dbReference type="Proteomes" id="UP000235584"/>
    </source>
</evidence>
<dbReference type="OrthoDB" id="5292868at2"/>